<dbReference type="PANTHER" id="PTHR13145">
    <property type="entry name" value="SSM4 PROTEIN"/>
    <property type="match status" value="1"/>
</dbReference>
<evidence type="ECO:0000256" key="9">
    <source>
        <dbReference type="ARBA" id="ARBA00023136"/>
    </source>
</evidence>
<evidence type="ECO:0000256" key="6">
    <source>
        <dbReference type="ARBA" id="ARBA00022692"/>
    </source>
</evidence>
<evidence type="ECO:0000256" key="1">
    <source>
        <dbReference type="ARBA" id="ARBA00000900"/>
    </source>
</evidence>
<comment type="pathway">
    <text evidence="3">Protein modification; protein ubiquitination.</text>
</comment>
<accession>A0ABR1IYU0</accession>
<feature type="region of interest" description="Disordered" evidence="10">
    <location>
        <begin position="432"/>
        <end position="463"/>
    </location>
</feature>
<gene>
    <name evidence="12" type="ORF">VKT23_015136</name>
</gene>
<feature type="transmembrane region" description="Helical" evidence="11">
    <location>
        <begin position="162"/>
        <end position="182"/>
    </location>
</feature>
<keyword evidence="9 11" id="KW-0472">Membrane</keyword>
<evidence type="ECO:0000313" key="12">
    <source>
        <dbReference type="EMBL" id="KAK7444819.1"/>
    </source>
</evidence>
<keyword evidence="8 11" id="KW-1133">Transmembrane helix</keyword>
<comment type="subcellular location">
    <subcellularLocation>
        <location evidence="2">Membrane</location>
        <topology evidence="2">Multi-pass membrane protein</topology>
    </subcellularLocation>
</comment>
<organism evidence="12 13">
    <name type="scientific">Marasmiellus scandens</name>
    <dbReference type="NCBI Taxonomy" id="2682957"/>
    <lineage>
        <taxon>Eukaryota</taxon>
        <taxon>Fungi</taxon>
        <taxon>Dikarya</taxon>
        <taxon>Basidiomycota</taxon>
        <taxon>Agaricomycotina</taxon>
        <taxon>Agaricomycetes</taxon>
        <taxon>Agaricomycetidae</taxon>
        <taxon>Agaricales</taxon>
        <taxon>Marasmiineae</taxon>
        <taxon>Omphalotaceae</taxon>
        <taxon>Marasmiellus</taxon>
    </lineage>
</organism>
<name>A0ABR1IYU0_9AGAR</name>
<keyword evidence="6 11" id="KW-0812">Transmembrane</keyword>
<evidence type="ECO:0000256" key="2">
    <source>
        <dbReference type="ARBA" id="ARBA00004141"/>
    </source>
</evidence>
<feature type="transmembrane region" description="Helical" evidence="11">
    <location>
        <begin position="589"/>
        <end position="610"/>
    </location>
</feature>
<keyword evidence="13" id="KW-1185">Reference proteome</keyword>
<sequence>MALVDKTDQEYVQSLKIQTTCFLVRVGAQDPSDGSIKAACEHGCYKVKRRLVVCVVTKLHSKSVSRPSNCPPILNVFADYKDNVPSKLPAFISLFEIAKRLSYTIARVFRATTISLIWIITVPLVAISALRLLWRAVPSNVHALAGSYVTQVDRTSLGIELINGQVLCLALLLGYLFLWLCARWVQIVELPITPGRMAPLPPVPPLRNNLPLEPPPLVPSPLGLRPTDLSEHNIVPATEFQNSQRSKWHADADPQAQKEVGRQRQGLQEYDDRLLERKKLHLEGVTVDQLVEGNGKSSLKFASARSNDQVKYLDRRFLKAKNLLPRDGPIMIEAEDVLVERAASRRFTLRIQMTKSIARRSRNRRQVLPNAKACTNFENTAVSSVVSLPDVTFSPRKPIPYPLAPSLINEQPAEGLASGVIVSNTWDIEQRDSPNASMQKDSERASNCPVPSNHPVPNNRSVSGDRPVPHLQFPPEVLLAGVPPIPERPDWNAPIQHQMRQPILGLTRVFRDMVIVIKGPSVSRYSGCMLNDTPLVLAINGQIYSVLCQAYFITFMATAGLGLSIWTAHSIGRALLYMLGVITSGPWDQTLAVCVGYLLIFLASLVTLHLRSSTLNESSRRKLRNLKV</sequence>
<evidence type="ECO:0000256" key="7">
    <source>
        <dbReference type="ARBA" id="ARBA00022786"/>
    </source>
</evidence>
<comment type="caution">
    <text evidence="12">The sequence shown here is derived from an EMBL/GenBank/DDBJ whole genome shotgun (WGS) entry which is preliminary data.</text>
</comment>
<protein>
    <recommendedName>
        <fullName evidence="4">RING-type E3 ubiquitin transferase</fullName>
        <ecNumber evidence="4">2.3.2.27</ecNumber>
    </recommendedName>
</protein>
<proteinExistence type="predicted"/>
<evidence type="ECO:0000256" key="10">
    <source>
        <dbReference type="SAM" id="MobiDB-lite"/>
    </source>
</evidence>
<feature type="region of interest" description="Disordered" evidence="10">
    <location>
        <begin position="243"/>
        <end position="265"/>
    </location>
</feature>
<feature type="transmembrane region" description="Helical" evidence="11">
    <location>
        <begin position="550"/>
        <end position="569"/>
    </location>
</feature>
<dbReference type="PANTHER" id="PTHR13145:SF0">
    <property type="entry name" value="E3 UBIQUITIN-PROTEIN LIGASE MARCHF6"/>
    <property type="match status" value="1"/>
</dbReference>
<evidence type="ECO:0000256" key="3">
    <source>
        <dbReference type="ARBA" id="ARBA00004906"/>
    </source>
</evidence>
<dbReference type="EC" id="2.3.2.27" evidence="4"/>
<reference evidence="12 13" key="1">
    <citation type="submission" date="2024-01" db="EMBL/GenBank/DDBJ databases">
        <title>A draft genome for the cacao thread blight pathogen Marasmiellus scandens.</title>
        <authorList>
            <person name="Baruah I.K."/>
            <person name="Leung J."/>
            <person name="Bukari Y."/>
            <person name="Amoako-Attah I."/>
            <person name="Meinhardt L.W."/>
            <person name="Bailey B.A."/>
            <person name="Cohen S.P."/>
        </authorList>
    </citation>
    <scope>NUCLEOTIDE SEQUENCE [LARGE SCALE GENOMIC DNA]</scope>
    <source>
        <strain evidence="12 13">GH-19</strain>
    </source>
</reference>
<evidence type="ECO:0000313" key="13">
    <source>
        <dbReference type="Proteomes" id="UP001498398"/>
    </source>
</evidence>
<evidence type="ECO:0000256" key="5">
    <source>
        <dbReference type="ARBA" id="ARBA00022679"/>
    </source>
</evidence>
<dbReference type="EMBL" id="JBANRG010000049">
    <property type="protein sequence ID" value="KAK7444819.1"/>
    <property type="molecule type" value="Genomic_DNA"/>
</dbReference>
<keyword evidence="5" id="KW-0808">Transferase</keyword>
<evidence type="ECO:0000256" key="4">
    <source>
        <dbReference type="ARBA" id="ARBA00012483"/>
    </source>
</evidence>
<evidence type="ECO:0000256" key="8">
    <source>
        <dbReference type="ARBA" id="ARBA00022989"/>
    </source>
</evidence>
<comment type="catalytic activity">
    <reaction evidence="1">
        <text>S-ubiquitinyl-[E2 ubiquitin-conjugating enzyme]-L-cysteine + [acceptor protein]-L-lysine = [E2 ubiquitin-conjugating enzyme]-L-cysteine + N(6)-ubiquitinyl-[acceptor protein]-L-lysine.</text>
        <dbReference type="EC" id="2.3.2.27"/>
    </reaction>
</comment>
<keyword evidence="7" id="KW-0833">Ubl conjugation pathway</keyword>
<feature type="transmembrane region" description="Helical" evidence="11">
    <location>
        <begin position="108"/>
        <end position="134"/>
    </location>
</feature>
<evidence type="ECO:0000256" key="11">
    <source>
        <dbReference type="SAM" id="Phobius"/>
    </source>
</evidence>
<dbReference type="Proteomes" id="UP001498398">
    <property type="component" value="Unassembled WGS sequence"/>
</dbReference>